<protein>
    <submittedName>
        <fullName evidence="2">E2/UBC family protein</fullName>
    </submittedName>
</protein>
<proteinExistence type="predicted"/>
<keyword evidence="3" id="KW-1185">Reference proteome</keyword>
<reference evidence="3" key="1">
    <citation type="journal article" date="2019" name="Int. J. Syst. Evol. Microbiol.">
        <title>The Global Catalogue of Microorganisms (GCM) 10K type strain sequencing project: providing services to taxonomists for standard genome sequencing and annotation.</title>
        <authorList>
            <consortium name="The Broad Institute Genomics Platform"/>
            <consortium name="The Broad Institute Genome Sequencing Center for Infectious Disease"/>
            <person name="Wu L."/>
            <person name="Ma J."/>
        </authorList>
    </citation>
    <scope>NUCLEOTIDE SEQUENCE [LARGE SCALE GENOMIC DNA]</scope>
    <source>
        <strain evidence="3">CGMCC 1.15795</strain>
    </source>
</reference>
<evidence type="ECO:0000313" key="3">
    <source>
        <dbReference type="Proteomes" id="UP001597197"/>
    </source>
</evidence>
<dbReference type="RefSeq" id="WP_382316393.1">
    <property type="nucleotide sequence ID" value="NZ_JBHUFD010000012.1"/>
</dbReference>
<dbReference type="Pfam" id="PF14452">
    <property type="entry name" value="Multi_ubiq"/>
    <property type="match status" value="1"/>
</dbReference>
<sequence length="262" mass="29609">MLSEDKIIQAVAGSHPEQDVNVTIKVRIIDIEVHSSSGIPHPPHDPGEVIHYRFKVDKQYFERPQHLWTRDQLLALVNATSQTHELFEIGDSGRSVGPHEVVDLRKPGIERFKTVAKEARDGNLSAPGLAVALRQQFEPIAEDKIFLNKQGLLWETLLVSNVGWVLIHNFPLPAGYNIATTTMALMLPSSYPTAEIDMMNFAPAISRRDGRPIANLMVQVVDGQQFQCWSRHRPTNMWRPGIDNLETHVLAVRGWLNHELTR</sequence>
<comment type="caution">
    <text evidence="2">The sequence shown here is derived from an EMBL/GenBank/DDBJ whole genome shotgun (WGS) entry which is preliminary data.</text>
</comment>
<name>A0ABW4QYB3_9BACT</name>
<gene>
    <name evidence="2" type="ORF">ACFSDX_18905</name>
</gene>
<evidence type="ECO:0000313" key="2">
    <source>
        <dbReference type="EMBL" id="MFD1874519.1"/>
    </source>
</evidence>
<accession>A0ABW4QYB3</accession>
<dbReference type="Pfam" id="PF14462">
    <property type="entry name" value="Prok-E2_E"/>
    <property type="match status" value="1"/>
</dbReference>
<dbReference type="InterPro" id="IPR025701">
    <property type="entry name" value="UBQ-conjugat_E2_E"/>
</dbReference>
<organism evidence="2 3">
    <name type="scientific">Hymenobacter bucti</name>
    <dbReference type="NCBI Taxonomy" id="1844114"/>
    <lineage>
        <taxon>Bacteria</taxon>
        <taxon>Pseudomonadati</taxon>
        <taxon>Bacteroidota</taxon>
        <taxon>Cytophagia</taxon>
        <taxon>Cytophagales</taxon>
        <taxon>Hymenobacteraceae</taxon>
        <taxon>Hymenobacter</taxon>
    </lineage>
</organism>
<dbReference type="Proteomes" id="UP001597197">
    <property type="component" value="Unassembled WGS sequence"/>
</dbReference>
<dbReference type="InterPro" id="IPR027802">
    <property type="entry name" value="Multi-ubiquitin_dom"/>
</dbReference>
<dbReference type="EMBL" id="JBHUFD010000012">
    <property type="protein sequence ID" value="MFD1874519.1"/>
    <property type="molecule type" value="Genomic_DNA"/>
</dbReference>
<evidence type="ECO:0000259" key="1">
    <source>
        <dbReference type="Pfam" id="PF14452"/>
    </source>
</evidence>
<feature type="domain" description="Multi-ubiquitin" evidence="1">
    <location>
        <begin position="52"/>
        <end position="114"/>
    </location>
</feature>